<reference evidence="1" key="1">
    <citation type="journal article" date="2022" name="Plant J.">
        <title>Strategies of tolerance reflected in two North American maple genomes.</title>
        <authorList>
            <person name="McEvoy S.L."/>
            <person name="Sezen U.U."/>
            <person name="Trouern-Trend A."/>
            <person name="McMahon S.M."/>
            <person name="Schaberg P.G."/>
            <person name="Yang J."/>
            <person name="Wegrzyn J.L."/>
            <person name="Swenson N.G."/>
        </authorList>
    </citation>
    <scope>NUCLEOTIDE SEQUENCE</scope>
    <source>
        <strain evidence="1">NS2018</strain>
    </source>
</reference>
<gene>
    <name evidence="1" type="ORF">LWI29_026966</name>
</gene>
<proteinExistence type="predicted"/>
<evidence type="ECO:0000313" key="2">
    <source>
        <dbReference type="Proteomes" id="UP001168877"/>
    </source>
</evidence>
<dbReference type="AlphaFoldDB" id="A0AA39RRG1"/>
<name>A0AA39RRG1_ACESA</name>
<reference evidence="1" key="2">
    <citation type="submission" date="2023-06" db="EMBL/GenBank/DDBJ databases">
        <authorList>
            <person name="Swenson N.G."/>
            <person name="Wegrzyn J.L."/>
            <person name="Mcevoy S.L."/>
        </authorList>
    </citation>
    <scope>NUCLEOTIDE SEQUENCE</scope>
    <source>
        <strain evidence="1">NS2018</strain>
        <tissue evidence="1">Leaf</tissue>
    </source>
</reference>
<sequence>MCASPTQNFRKLEIGSEAAQIPYIDFSSEVLDHFDHHDREFGGGGGGGGGGGDGGEKWKALCGEVREALENHGCFILFYDKIPMTLRREMFNVMKDLFDLL</sequence>
<keyword evidence="2" id="KW-1185">Reference proteome</keyword>
<dbReference type="SUPFAM" id="SSF51197">
    <property type="entry name" value="Clavaminate synthase-like"/>
    <property type="match status" value="1"/>
</dbReference>
<comment type="caution">
    <text evidence="1">The sequence shown here is derived from an EMBL/GenBank/DDBJ whole genome shotgun (WGS) entry which is preliminary data.</text>
</comment>
<dbReference type="EMBL" id="JAUESC010000386">
    <property type="protein sequence ID" value="KAK0577034.1"/>
    <property type="molecule type" value="Genomic_DNA"/>
</dbReference>
<protein>
    <recommendedName>
        <fullName evidence="3">Non-haem dioxygenase N-terminal domain-containing protein</fullName>
    </recommendedName>
</protein>
<accession>A0AA39RRG1</accession>
<dbReference type="Gene3D" id="2.60.120.330">
    <property type="entry name" value="B-lactam Antibiotic, Isopenicillin N Synthase, Chain"/>
    <property type="match status" value="1"/>
</dbReference>
<organism evidence="1 2">
    <name type="scientific">Acer saccharum</name>
    <name type="common">Sugar maple</name>
    <dbReference type="NCBI Taxonomy" id="4024"/>
    <lineage>
        <taxon>Eukaryota</taxon>
        <taxon>Viridiplantae</taxon>
        <taxon>Streptophyta</taxon>
        <taxon>Embryophyta</taxon>
        <taxon>Tracheophyta</taxon>
        <taxon>Spermatophyta</taxon>
        <taxon>Magnoliopsida</taxon>
        <taxon>eudicotyledons</taxon>
        <taxon>Gunneridae</taxon>
        <taxon>Pentapetalae</taxon>
        <taxon>rosids</taxon>
        <taxon>malvids</taxon>
        <taxon>Sapindales</taxon>
        <taxon>Sapindaceae</taxon>
        <taxon>Hippocastanoideae</taxon>
        <taxon>Acereae</taxon>
        <taxon>Acer</taxon>
    </lineage>
</organism>
<dbReference type="InterPro" id="IPR027443">
    <property type="entry name" value="IPNS-like_sf"/>
</dbReference>
<evidence type="ECO:0008006" key="3">
    <source>
        <dbReference type="Google" id="ProtNLM"/>
    </source>
</evidence>
<evidence type="ECO:0000313" key="1">
    <source>
        <dbReference type="EMBL" id="KAK0577034.1"/>
    </source>
</evidence>
<dbReference type="Proteomes" id="UP001168877">
    <property type="component" value="Unassembled WGS sequence"/>
</dbReference>